<dbReference type="RefSeq" id="WP_168151898.1">
    <property type="nucleotide sequence ID" value="NZ_JAAWVT010000004.1"/>
</dbReference>
<accession>A0ABX1G4A7</accession>
<sequence length="62" mass="6840">MINIADIWLDPSQIESLTDAPHPTSTVLRDVTIRTRSGAVYRFDLKPATIDRTLAAIDKAST</sequence>
<protein>
    <submittedName>
        <fullName evidence="1">Uncharacterized protein</fullName>
    </submittedName>
</protein>
<evidence type="ECO:0000313" key="1">
    <source>
        <dbReference type="EMBL" id="NKG21073.1"/>
    </source>
</evidence>
<comment type="caution">
    <text evidence="1">The sequence shown here is derived from an EMBL/GenBank/DDBJ whole genome shotgun (WGS) entry which is preliminary data.</text>
</comment>
<proteinExistence type="predicted"/>
<dbReference type="EMBL" id="JAAWVT010000004">
    <property type="protein sequence ID" value="NKG21073.1"/>
    <property type="molecule type" value="Genomic_DNA"/>
</dbReference>
<organism evidence="1 2">
    <name type="scientific">Paeniglutamicibacter terrestris</name>
    <dbReference type="NCBI Taxonomy" id="2723403"/>
    <lineage>
        <taxon>Bacteria</taxon>
        <taxon>Bacillati</taxon>
        <taxon>Actinomycetota</taxon>
        <taxon>Actinomycetes</taxon>
        <taxon>Micrococcales</taxon>
        <taxon>Micrococcaceae</taxon>
        <taxon>Paeniglutamicibacter</taxon>
    </lineage>
</organism>
<gene>
    <name evidence="1" type="ORF">HED64_10195</name>
</gene>
<name>A0ABX1G4A7_9MICC</name>
<dbReference type="Proteomes" id="UP000746595">
    <property type="component" value="Unassembled WGS sequence"/>
</dbReference>
<reference evidence="1 2" key="1">
    <citation type="submission" date="2020-04" db="EMBL/GenBank/DDBJ databases">
        <title>Paeniglutamicibacter sp. ANT13_2, a novel actinomycete isolated from sediment in Antarctica.</title>
        <authorList>
            <person name="Sakdapetsiri C."/>
            <person name="Pinyakong O."/>
        </authorList>
    </citation>
    <scope>NUCLEOTIDE SEQUENCE [LARGE SCALE GENOMIC DNA]</scope>
    <source>
        <strain evidence="1 2">ANT13_2</strain>
    </source>
</reference>
<evidence type="ECO:0000313" key="2">
    <source>
        <dbReference type="Proteomes" id="UP000746595"/>
    </source>
</evidence>
<keyword evidence="2" id="KW-1185">Reference proteome</keyword>